<name>X1I8C1_9ZZZZ</name>
<protein>
    <recommendedName>
        <fullName evidence="2">DUF2726 domain-containing protein</fullName>
    </recommendedName>
</protein>
<organism evidence="1">
    <name type="scientific">marine sediment metagenome</name>
    <dbReference type="NCBI Taxonomy" id="412755"/>
    <lineage>
        <taxon>unclassified sequences</taxon>
        <taxon>metagenomes</taxon>
        <taxon>ecological metagenomes</taxon>
    </lineage>
</organism>
<reference evidence="1" key="1">
    <citation type="journal article" date="2014" name="Front. Microbiol.">
        <title>High frequency of phylogenetically diverse reductive dehalogenase-homologous genes in deep subseafloor sedimentary metagenomes.</title>
        <authorList>
            <person name="Kawai M."/>
            <person name="Futagami T."/>
            <person name="Toyoda A."/>
            <person name="Takaki Y."/>
            <person name="Nishi S."/>
            <person name="Hori S."/>
            <person name="Arai W."/>
            <person name="Tsubouchi T."/>
            <person name="Morono Y."/>
            <person name="Uchiyama I."/>
            <person name="Ito T."/>
            <person name="Fujiyama A."/>
            <person name="Inagaki F."/>
            <person name="Takami H."/>
        </authorList>
    </citation>
    <scope>NUCLEOTIDE SEQUENCE</scope>
    <source>
        <strain evidence="1">Expedition CK06-06</strain>
    </source>
</reference>
<dbReference type="EMBL" id="BARU01020850">
    <property type="protein sequence ID" value="GAH53833.1"/>
    <property type="molecule type" value="Genomic_DNA"/>
</dbReference>
<comment type="caution">
    <text evidence="1">The sequence shown here is derived from an EMBL/GenBank/DDBJ whole genome shotgun (WGS) entry which is preliminary data.</text>
</comment>
<proteinExistence type="predicted"/>
<accession>X1I8C1</accession>
<evidence type="ECO:0000313" key="1">
    <source>
        <dbReference type="EMBL" id="GAH53833.1"/>
    </source>
</evidence>
<evidence type="ECO:0008006" key="2">
    <source>
        <dbReference type="Google" id="ProtNLM"/>
    </source>
</evidence>
<sequence length="115" mass="13753">MKFNLYKYKISSANVQAEFYRMCRNANVNICLEYKHNDCRFDAVIYDKNNEILAIIEFKNRWGKYANYVNTDTKQHKKYISYGIPVIYVLNFSDVGEKFNVVKNLFMKAVYELVF</sequence>
<dbReference type="AlphaFoldDB" id="X1I8C1"/>
<gene>
    <name evidence="1" type="ORF">S03H2_34197</name>
</gene>